<dbReference type="Proteomes" id="UP001241377">
    <property type="component" value="Unassembled WGS sequence"/>
</dbReference>
<sequence>MSSGKSKLKQIQKLLKEEQYEDVVSHTKELLKEEKGQGQNVYNALVFAGVALTKLGKTDEAEKGINKLYTDTEQWDKLADLLQRQVIQSVQDLLLQLPRLGEASTVEAQNGKDTSEPSYTPWTPPDFLPPPTIHELPLSSAPPASSFQFAAAPPYPIPFPPVNQVIHHPDTGLALLLTNTLKEEIEERQREEKEVQARRKRLGAGGEKEVRRAVGRDILSQSKLPEYYEEILRHPAASDEVRRAAESKILRHYYRLMNSLSRNVAAEAADRSSKSAPPEFQTFPNNLFAQSDDRVALPSKESVRAKVEELVKGMVLLRVEDEGAWTTLLEWTDAASLEDYDLRFLHDFILSFPLSPVATLISGFLKYFGFPSPDAEDEEKAKRAKRREATRIREALAKKGESVPRLPENDTADGEDLARRQSDQDKDPFAVLVAGFEDCPKLIFAHRVMAEAHLREVDYANVISVAEKGISLARSMEVETGKKSPCVRAALDITLGTSLVHYFAPKHHPRALQLLDGVLKQNPKATACLMGKGYIFLGEDKFSDARKQFEHALEVEVAKRRDADQPLSNSELEAKENVGWCMIKEGLLEEGRAQLLEVVGVFDNDEARNQDAARLWTRIGQAEWEMEGEHRQEAHDHWLTALKRFSNYAPAFTAIGIWYLEYASPPDEERASKCFQKAFELDATEAEAARRLATGYANEGEWALVNLIAKRVMEGEGGLEGGLSTSNDKSANSKKFLPTNAWAWKALGAFEMVNKKYAQAAQAFQVALRAQVDDPALWTRLGEAYAKSGKQVAALKALRQALEIAPHNWVCYYHIATVQQELGLYQQSIESFNTALELSPGQTGTIVALVAAQLALGTQQRREGFRARAAITLSEAVRTLQPVLEAKLYRTTTWKIFGEICINLAYTCKSTDDVPAALEAVRPVIVYLQTIDENGASNIKGVVALKELIRDNSMNARNLLKAGICAYAYRADLLKYDTKIPELALYDLACALHLIASDPSFVDDGDRASATKAATLNVKKALDIDPTSPTLWNAFGSVASLDSPQLAQHAYIIALELEPKNEAVWCNLGFLWLSQNDQELAGLAFSKAKIIEPESTLAWLGQGMIAQAGHQDAEAQACFAQAVMLSSGGLLLASLGNSKLLFEPLVSNTLSGIVPNPHALHQASFALERYCSAYPRDSSALLLHGLMLERMGQYDLAVDRVSAATSLLEAEYEATESEEVEQRYAVALLNLGRIHLAQGEASTAVETLDNCFGLISTRQDNAATMMRIQAKVGLALGHAALEQIEESLEAFQDALSEADSLKLRDTEKDALKERVSVCLAKTLWSIGGDEAFETAKTRLLESFSAEQHSAAAMVSLSAIALMTDDDPLTEAVMAEAEELDEDSLHIKDPQDLLRHFKALWKVAQGDILAAERVLSKSVHSAPFTLKVRASLAGLLVSYGKPDLAHAILATSTTQEMSNDVGETSRIKGLAAAGCSNAENQDMEQGLPAAVSDIQRAIMLRPWDAAAWQSLAQVSL</sequence>
<accession>A0ACC2V134</accession>
<evidence type="ECO:0000313" key="2">
    <source>
        <dbReference type="Proteomes" id="UP001241377"/>
    </source>
</evidence>
<reference evidence="1" key="1">
    <citation type="submission" date="2023-04" db="EMBL/GenBank/DDBJ databases">
        <title>Draft Genome sequencing of Naganishia species isolated from polar environments using Oxford Nanopore Technology.</title>
        <authorList>
            <person name="Leo P."/>
            <person name="Venkateswaran K."/>
        </authorList>
    </citation>
    <scope>NUCLEOTIDE SEQUENCE</scope>
    <source>
        <strain evidence="1">MNA-CCFEE 5261</strain>
    </source>
</reference>
<comment type="caution">
    <text evidence="1">The sequence shown here is derived from an EMBL/GenBank/DDBJ whole genome shotgun (WGS) entry which is preliminary data.</text>
</comment>
<gene>
    <name evidence="1" type="ORF">QFC19_008646</name>
</gene>
<keyword evidence="2" id="KW-1185">Reference proteome</keyword>
<evidence type="ECO:0000313" key="1">
    <source>
        <dbReference type="EMBL" id="KAJ9092721.1"/>
    </source>
</evidence>
<proteinExistence type="predicted"/>
<protein>
    <submittedName>
        <fullName evidence="1">Uncharacterized protein</fullName>
    </submittedName>
</protein>
<dbReference type="EMBL" id="JASBWR010000132">
    <property type="protein sequence ID" value="KAJ9092721.1"/>
    <property type="molecule type" value="Genomic_DNA"/>
</dbReference>
<name>A0ACC2V134_9TREE</name>
<organism evidence="1 2">
    <name type="scientific">Naganishia cerealis</name>
    <dbReference type="NCBI Taxonomy" id="610337"/>
    <lineage>
        <taxon>Eukaryota</taxon>
        <taxon>Fungi</taxon>
        <taxon>Dikarya</taxon>
        <taxon>Basidiomycota</taxon>
        <taxon>Agaricomycotina</taxon>
        <taxon>Tremellomycetes</taxon>
        <taxon>Filobasidiales</taxon>
        <taxon>Filobasidiaceae</taxon>
        <taxon>Naganishia</taxon>
    </lineage>
</organism>